<feature type="compositionally biased region" description="Low complexity" evidence="4">
    <location>
        <begin position="312"/>
        <end position="329"/>
    </location>
</feature>
<dbReference type="SMART" id="SM00015">
    <property type="entry name" value="IQ"/>
    <property type="match status" value="2"/>
</dbReference>
<dbReference type="PANTHER" id="PTHR32295">
    <property type="entry name" value="IQ-DOMAIN 5-RELATED"/>
    <property type="match status" value="1"/>
</dbReference>
<feature type="region of interest" description="Disordered" evidence="4">
    <location>
        <begin position="159"/>
        <end position="192"/>
    </location>
</feature>
<reference evidence="5 6" key="1">
    <citation type="submission" date="2018-06" db="EMBL/GenBank/DDBJ databases">
        <title>WGS assembly of Brassica rapa FPsc.</title>
        <authorList>
            <person name="Bowman J."/>
            <person name="Kohchi T."/>
            <person name="Yamato K."/>
            <person name="Jenkins J."/>
            <person name="Shu S."/>
            <person name="Ishizaki K."/>
            <person name="Yamaoka S."/>
            <person name="Nishihama R."/>
            <person name="Nakamura Y."/>
            <person name="Berger F."/>
            <person name="Adam C."/>
            <person name="Aki S."/>
            <person name="Althoff F."/>
            <person name="Araki T."/>
            <person name="Arteaga-Vazquez M."/>
            <person name="Balasubrmanian S."/>
            <person name="Bauer D."/>
            <person name="Boehm C."/>
            <person name="Briginshaw L."/>
            <person name="Caballero-Perez J."/>
            <person name="Catarino B."/>
            <person name="Chen F."/>
            <person name="Chiyoda S."/>
            <person name="Chovatia M."/>
            <person name="Davies K."/>
            <person name="Delmans M."/>
            <person name="Demura T."/>
            <person name="Dierschke T."/>
            <person name="Dolan L."/>
            <person name="Dorantes-Acosta A."/>
            <person name="Eklund D."/>
            <person name="Florent S."/>
            <person name="Flores-Sandoval E."/>
            <person name="Fujiyama A."/>
            <person name="Fukuzawa H."/>
            <person name="Galik B."/>
            <person name="Grimanelli D."/>
            <person name="Grimwood J."/>
            <person name="Grossniklaus U."/>
            <person name="Hamada T."/>
            <person name="Haseloff J."/>
            <person name="Hetherington A."/>
            <person name="Higo A."/>
            <person name="Hirakawa Y."/>
            <person name="Hundley H."/>
            <person name="Ikeda Y."/>
            <person name="Inoue K."/>
            <person name="Inoue S."/>
            <person name="Ishida S."/>
            <person name="Jia Q."/>
            <person name="Kakita M."/>
            <person name="Kanazawa T."/>
            <person name="Kawai Y."/>
            <person name="Kawashima T."/>
            <person name="Kennedy M."/>
            <person name="Kinose K."/>
            <person name="Kinoshita T."/>
            <person name="Kohara Y."/>
            <person name="Koide E."/>
            <person name="Komatsu K."/>
            <person name="Kopischke S."/>
            <person name="Kubo M."/>
            <person name="Kyozuka J."/>
            <person name="Lagercrantz U."/>
            <person name="Lin S."/>
            <person name="Lindquist E."/>
            <person name="Lipzen A."/>
            <person name="Lu C."/>
            <person name="Luna E."/>
            <person name="Martienssen R."/>
            <person name="Minamino N."/>
            <person name="Mizutani M."/>
            <person name="Mizutani M."/>
            <person name="Mochizuki N."/>
            <person name="Monte I."/>
            <person name="Mosher R."/>
            <person name="Nagasaki H."/>
            <person name="Nakagami H."/>
            <person name="Naramoto S."/>
            <person name="Nishitani K."/>
            <person name="Ohtani M."/>
            <person name="Okamoto T."/>
            <person name="Okumura M."/>
            <person name="Phillips J."/>
            <person name="Pollak B."/>
            <person name="Reinders A."/>
            <person name="Roevekamp M."/>
            <person name="Sano R."/>
            <person name="Sawa S."/>
            <person name="Schmid M."/>
            <person name="Shirakawa M."/>
            <person name="Solano R."/>
            <person name="Spunde A."/>
            <person name="Suetsugu N."/>
            <person name="Sugano S."/>
            <person name="Sugiyama A."/>
            <person name="Sun R."/>
            <person name="Suzuki Y."/>
            <person name="Takenaka M."/>
            <person name="Takezawa D."/>
            <person name="Tomogane H."/>
            <person name="Tsuzuki M."/>
            <person name="Ueda T."/>
            <person name="Umeda M."/>
            <person name="Ward J."/>
            <person name="Watanabe Y."/>
            <person name="Yazaki K."/>
            <person name="Yokoyama R."/>
            <person name="Yoshitake Y."/>
            <person name="Yotsui I."/>
            <person name="Zachgo S."/>
            <person name="Schmutz J."/>
        </authorList>
    </citation>
    <scope>NUCLEOTIDE SEQUENCE [LARGE SCALE GENOMIC DNA]</scope>
    <source>
        <strain evidence="6">cv. B-3</strain>
    </source>
</reference>
<evidence type="ECO:0000313" key="5">
    <source>
        <dbReference type="EMBL" id="RID55906.1"/>
    </source>
</evidence>
<dbReference type="InterPro" id="IPR000048">
    <property type="entry name" value="IQ_motif_EF-hand-BS"/>
</dbReference>
<dbReference type="PANTHER" id="PTHR32295:SF126">
    <property type="entry name" value="PROTEIN IQ-DOMAIN 8"/>
    <property type="match status" value="1"/>
</dbReference>
<dbReference type="AlphaFoldDB" id="A0A397YYG4"/>
<dbReference type="CDD" id="cd23767">
    <property type="entry name" value="IQCD"/>
    <property type="match status" value="1"/>
</dbReference>
<keyword evidence="1" id="KW-0112">Calmodulin-binding</keyword>
<proteinExistence type="inferred from homology"/>
<dbReference type="Gene3D" id="1.20.5.190">
    <property type="match status" value="1"/>
</dbReference>
<dbReference type="PROSITE" id="PS50096">
    <property type="entry name" value="IQ"/>
    <property type="match status" value="2"/>
</dbReference>
<evidence type="ECO:0000256" key="3">
    <source>
        <dbReference type="ARBA" id="ARBA00045534"/>
    </source>
</evidence>
<dbReference type="InterPro" id="IPR027417">
    <property type="entry name" value="P-loop_NTPase"/>
</dbReference>
<dbReference type="GO" id="GO:0005516">
    <property type="term" value="F:calmodulin binding"/>
    <property type="evidence" value="ECO:0007669"/>
    <property type="project" value="UniProtKB-KW"/>
</dbReference>
<feature type="compositionally biased region" description="Basic and acidic residues" evidence="4">
    <location>
        <begin position="279"/>
        <end position="294"/>
    </location>
</feature>
<dbReference type="SUPFAM" id="SSF52540">
    <property type="entry name" value="P-loop containing nucleoside triphosphate hydrolases"/>
    <property type="match status" value="1"/>
</dbReference>
<feature type="compositionally biased region" description="Low complexity" evidence="4">
    <location>
        <begin position="40"/>
        <end position="49"/>
    </location>
</feature>
<feature type="region of interest" description="Disordered" evidence="4">
    <location>
        <begin position="265"/>
        <end position="334"/>
    </location>
</feature>
<name>A0A397YYG4_BRACM</name>
<protein>
    <recommendedName>
        <fullName evidence="7">DUF4005 domain-containing protein</fullName>
    </recommendedName>
</protein>
<dbReference type="Pfam" id="PF00612">
    <property type="entry name" value="IQ"/>
    <property type="match status" value="2"/>
</dbReference>
<organism evidence="5 6">
    <name type="scientific">Brassica campestris</name>
    <name type="common">Field mustard</name>
    <dbReference type="NCBI Taxonomy" id="3711"/>
    <lineage>
        <taxon>Eukaryota</taxon>
        <taxon>Viridiplantae</taxon>
        <taxon>Streptophyta</taxon>
        <taxon>Embryophyta</taxon>
        <taxon>Tracheophyta</taxon>
        <taxon>Spermatophyta</taxon>
        <taxon>Magnoliopsida</taxon>
        <taxon>eudicotyledons</taxon>
        <taxon>Gunneridae</taxon>
        <taxon>Pentapetalae</taxon>
        <taxon>rosids</taxon>
        <taxon>malvids</taxon>
        <taxon>Brassicales</taxon>
        <taxon>Brassicaceae</taxon>
        <taxon>Brassiceae</taxon>
        <taxon>Brassica</taxon>
    </lineage>
</organism>
<feature type="region of interest" description="Disordered" evidence="4">
    <location>
        <begin position="351"/>
        <end position="412"/>
    </location>
</feature>
<sequence>MGGSGNWIKSLISNKKPITDDHQLGDKNSKKKWKLWRTSSESFISSSKGFKSRAGSYGTPSLGSDPPSFSADDSFAASVAAVIRAPPKDFLLVKREWAATRIQAAFRSFLARQALRALKAVVRIQAIFRGRQVRKQADVTLRCMQALVRVQARVRAHCNRTPSDGQELEKPSEEKNDPAKQAEKGWCDSPGSVNEVRTKLQMRQEGAIKRERAMVYALTHQPRTCPSPNAKVNKQGSVKKSSGSCKSSPGWNWLDRWVADRPWEGRLMEGGPVNSSDNNARKSESSVSEHDAVQVRKNSLTTRVLARPPPMSSSATSSETSSTSQSPVPFSGSFLEEGGYYRKPSYMSLTQSIKAKQRRSGSSSSACSRTPFEKKQSMSFNGDVDVKRSAGSDLYPPAQVTGRHMWAKSQRG</sequence>
<feature type="region of interest" description="Disordered" evidence="4">
    <location>
        <begin position="40"/>
        <end position="65"/>
    </location>
</feature>
<comment type="similarity">
    <text evidence="2">Belongs to the IQD family.</text>
</comment>
<dbReference type="Proteomes" id="UP000264353">
    <property type="component" value="Chromosome A7"/>
</dbReference>
<gene>
    <name evidence="5" type="ORF">BRARA_G03144</name>
</gene>
<feature type="compositionally biased region" description="Low complexity" evidence="4">
    <location>
        <begin position="231"/>
        <end position="248"/>
    </location>
</feature>
<feature type="region of interest" description="Disordered" evidence="4">
    <location>
        <begin position="221"/>
        <end position="248"/>
    </location>
</feature>
<evidence type="ECO:0000256" key="4">
    <source>
        <dbReference type="SAM" id="MobiDB-lite"/>
    </source>
</evidence>
<evidence type="ECO:0008006" key="7">
    <source>
        <dbReference type="Google" id="ProtNLM"/>
    </source>
</evidence>
<evidence type="ECO:0000256" key="2">
    <source>
        <dbReference type="ARBA" id="ARBA00024341"/>
    </source>
</evidence>
<feature type="compositionally biased region" description="Low complexity" evidence="4">
    <location>
        <begin position="360"/>
        <end position="369"/>
    </location>
</feature>
<evidence type="ECO:0000256" key="1">
    <source>
        <dbReference type="ARBA" id="ARBA00022860"/>
    </source>
</evidence>
<feature type="compositionally biased region" description="Basic and acidic residues" evidence="4">
    <location>
        <begin position="167"/>
        <end position="186"/>
    </location>
</feature>
<comment type="function">
    <text evidence="3">May be involved in cooperative interactions with calmodulins or calmodulin-like proteins. Recruits calmodulin proteins to microtubules, thus being a potential scaffold in cellular signaling and trafficking. May associate with nucleic acids and regulate gene expression at the transcriptional or post-transcriptional level.</text>
</comment>
<evidence type="ECO:0000313" key="6">
    <source>
        <dbReference type="Proteomes" id="UP000264353"/>
    </source>
</evidence>
<dbReference type="EMBL" id="CM010634">
    <property type="protein sequence ID" value="RID55906.1"/>
    <property type="molecule type" value="Genomic_DNA"/>
</dbReference>
<accession>A0A397YYG4</accession>